<dbReference type="EMBL" id="JAATJA010000002">
    <property type="protein sequence ID" value="NJB68883.1"/>
    <property type="molecule type" value="Genomic_DNA"/>
</dbReference>
<evidence type="ECO:0000313" key="2">
    <source>
        <dbReference type="EMBL" id="NJB68883.1"/>
    </source>
</evidence>
<feature type="domain" description="Spore protein YkvP/CgeB glycosyl transferase-like" evidence="1">
    <location>
        <begin position="172"/>
        <end position="281"/>
    </location>
</feature>
<protein>
    <recommendedName>
        <fullName evidence="1">Spore protein YkvP/CgeB glycosyl transferase-like domain-containing protein</fullName>
    </recommendedName>
</protein>
<keyword evidence="3" id="KW-1185">Reference proteome</keyword>
<gene>
    <name evidence="2" type="ORF">GGQ74_002556</name>
</gene>
<evidence type="ECO:0000313" key="3">
    <source>
        <dbReference type="Proteomes" id="UP000580856"/>
    </source>
</evidence>
<comment type="caution">
    <text evidence="2">The sequence shown here is derived from an EMBL/GenBank/DDBJ whole genome shotgun (WGS) entry which is preliminary data.</text>
</comment>
<reference evidence="2 3" key="1">
    <citation type="submission" date="2020-03" db="EMBL/GenBank/DDBJ databases">
        <title>Genomic Encyclopedia of Type Strains, Phase IV (KMG-IV): sequencing the most valuable type-strain genomes for metagenomic binning, comparative biology and taxonomic classification.</title>
        <authorList>
            <person name="Goeker M."/>
        </authorList>
    </citation>
    <scope>NUCLEOTIDE SEQUENCE [LARGE SCALE GENOMIC DNA]</scope>
    <source>
        <strain evidence="2 3">DSM 24233</strain>
    </source>
</reference>
<organism evidence="2 3">
    <name type="scientific">Desulfobaculum xiamenense</name>
    <dbReference type="NCBI Taxonomy" id="995050"/>
    <lineage>
        <taxon>Bacteria</taxon>
        <taxon>Pseudomonadati</taxon>
        <taxon>Thermodesulfobacteriota</taxon>
        <taxon>Desulfovibrionia</taxon>
        <taxon>Desulfovibrionales</taxon>
        <taxon>Desulfovibrionaceae</taxon>
        <taxon>Desulfobaculum</taxon>
    </lineage>
</organism>
<dbReference type="Gene3D" id="3.40.50.2000">
    <property type="entry name" value="Glycogen Phosphorylase B"/>
    <property type="match status" value="1"/>
</dbReference>
<dbReference type="Pfam" id="PF13524">
    <property type="entry name" value="Glyco_trans_1_2"/>
    <property type="match status" value="1"/>
</dbReference>
<dbReference type="SUPFAM" id="SSF53756">
    <property type="entry name" value="UDP-Glycosyltransferase/glycogen phosphorylase"/>
    <property type="match status" value="1"/>
</dbReference>
<dbReference type="RefSeq" id="WP_167941914.1">
    <property type="nucleotide sequence ID" value="NZ_JAATJA010000002.1"/>
</dbReference>
<proteinExistence type="predicted"/>
<evidence type="ECO:0000259" key="1">
    <source>
        <dbReference type="Pfam" id="PF13524"/>
    </source>
</evidence>
<sequence>MRILNIDGNYFVPEFRELGHEVLTIGPRPGDDVVIDRQLPLGRLVDILDSCGFVPDVVLWCDIGKPPGVFGFEDLPAATIAFSIDQYCNPWHVPYSGGFDLVLVAQKDYLDLFAHESLSRRARWMPLFCEPRYDTPDDAPRDIPVSFVGTVSGSINVERARFLEAFRRVHPLYVTSGRYQPIFARSRIVLNQSAAGEVNFRVFQAAACGAAVLTEDVENGLGELFRVGQDILVYPRGDATAAAVVAARALADAEGLARIAQSGRERVLTRHSSLSRARTILREADALVRAGSWLRRRAERATVRSELAKAFLSLATDAKLPLPPEHRAKYAHIGNLYMNRG</sequence>
<dbReference type="InterPro" id="IPR055259">
    <property type="entry name" value="YkvP/CgeB_Glyco_trans-like"/>
</dbReference>
<dbReference type="AlphaFoldDB" id="A0A846QR82"/>
<accession>A0A846QR82</accession>
<name>A0A846QR82_9BACT</name>
<dbReference type="Proteomes" id="UP000580856">
    <property type="component" value="Unassembled WGS sequence"/>
</dbReference>